<organism evidence="3 4">
    <name type="scientific">Christiangramia sabulilitoris</name>
    <dbReference type="NCBI Taxonomy" id="2583991"/>
    <lineage>
        <taxon>Bacteria</taxon>
        <taxon>Pseudomonadati</taxon>
        <taxon>Bacteroidota</taxon>
        <taxon>Flavobacteriia</taxon>
        <taxon>Flavobacteriales</taxon>
        <taxon>Flavobacteriaceae</taxon>
        <taxon>Christiangramia</taxon>
    </lineage>
</organism>
<dbReference type="InterPro" id="IPR024163">
    <property type="entry name" value="Aerotolerance_reg_N"/>
</dbReference>
<feature type="transmembrane region" description="Helical" evidence="1">
    <location>
        <begin position="615"/>
        <end position="634"/>
    </location>
</feature>
<evidence type="ECO:0000313" key="3">
    <source>
        <dbReference type="EMBL" id="TRO66605.1"/>
    </source>
</evidence>
<evidence type="ECO:0000259" key="2">
    <source>
        <dbReference type="Pfam" id="PF07584"/>
    </source>
</evidence>
<dbReference type="OrthoDB" id="9810200at2"/>
<feature type="domain" description="Aerotolerance regulator N-terminal" evidence="2">
    <location>
        <begin position="1"/>
        <end position="76"/>
    </location>
</feature>
<keyword evidence="1" id="KW-0472">Membrane</keyword>
<comment type="caution">
    <text evidence="3">The sequence shown here is derived from an EMBL/GenBank/DDBJ whole genome shotgun (WGS) entry which is preliminary data.</text>
</comment>
<dbReference type="RefSeq" id="WP_143409373.1">
    <property type="nucleotide sequence ID" value="NZ_VHSF01000001.1"/>
</dbReference>
<name>A0A550I6J7_9FLAO</name>
<dbReference type="PANTHER" id="PTHR37464:SF1">
    <property type="entry name" value="BLL2463 PROTEIN"/>
    <property type="match status" value="1"/>
</dbReference>
<dbReference type="NCBIfam" id="TIGR02226">
    <property type="entry name" value="two_anch"/>
    <property type="match status" value="1"/>
</dbReference>
<keyword evidence="1" id="KW-0812">Transmembrane</keyword>
<gene>
    <name evidence="3" type="ORF">FGM01_01605</name>
</gene>
<protein>
    <recommendedName>
        <fullName evidence="2">Aerotolerance regulator N-terminal domain-containing protein</fullName>
    </recommendedName>
</protein>
<feature type="transmembrane region" description="Helical" evidence="1">
    <location>
        <begin position="6"/>
        <end position="24"/>
    </location>
</feature>
<dbReference type="Proteomes" id="UP000315131">
    <property type="component" value="Unassembled WGS sequence"/>
</dbReference>
<dbReference type="PANTHER" id="PTHR37464">
    <property type="entry name" value="BLL2463 PROTEIN"/>
    <property type="match status" value="1"/>
</dbReference>
<feature type="transmembrane region" description="Helical" evidence="1">
    <location>
        <begin position="56"/>
        <end position="74"/>
    </location>
</feature>
<dbReference type="AlphaFoldDB" id="A0A550I6J7"/>
<accession>A0A550I6J7</accession>
<proteinExistence type="predicted"/>
<dbReference type="EMBL" id="VHSF01000001">
    <property type="protein sequence ID" value="TRO66605.1"/>
    <property type="molecule type" value="Genomic_DNA"/>
</dbReference>
<evidence type="ECO:0000256" key="1">
    <source>
        <dbReference type="SAM" id="Phobius"/>
    </source>
</evidence>
<dbReference type="InterPro" id="IPR011933">
    <property type="entry name" value="Double_TM_dom"/>
</dbReference>
<reference evidence="3 4" key="1">
    <citation type="submission" date="2019-06" db="EMBL/GenBank/DDBJ databases">
        <title>Gramella sabulilitoris sp. nov., isolated from a marine sand.</title>
        <authorList>
            <person name="Yoon J.-H."/>
        </authorList>
    </citation>
    <scope>NUCLEOTIDE SEQUENCE [LARGE SCALE GENOMIC DNA]</scope>
    <source>
        <strain evidence="3 4">HSMS-1</strain>
    </source>
</reference>
<keyword evidence="4" id="KW-1185">Reference proteome</keyword>
<sequence length="638" mass="73541">MHFQQPELLYALILLVIPLIVHLFRLRKFQKEDFTNVKFLKKVIQETRKSSRLKKFLILMTRLLLLSCLILAFAKPFIPASDKAMEESRTLIYLDNSFSMQAGSEQASTLQKAVNQLMENLAGEGKHSLFTNSKDYFNRSAPEIKNEIQNITFTDDQIRYREIILKAKNYFKNFPNTRKNLVIISDFQQNLDIPSEFSGEIDHHLVRYKAGDIRNASVDTAYISNSTPESFLLNINLSSNRIAEAPVTLSIYDGEKLLGRNTVQFGDKKNAETSFRLQNNQVRKGRIEIEDNGLNYDNILYFNINEKTSVKVVIIANSETDFLNRIYRQPEFEIFEFQPDQIDFNQLNTANLVILNEIKQLPSSLINNLATVKENGSVIIIVPPANADGYTALLNRLGFPGFDRVVEQERLITKISFDHPLLENVFEDRIENFEYPKVLSSYNQNSMNSILEYQDGKAFLSESDRAYLFTAALNDQNSNFKNSPLIVPVFYQMGLKSLQANQLFYNTSWNSQIDIPVRLAKDEVLHLQKTDLNVIPQQKNFSNRVEMNTANLDLAAGNYEVNKDDETFTYLSFNYPRQESELKYADISNLQGSKIYDSVGEYFQKSNAATQITALWKWFVIFALIFLAIEMLLIKFFK</sequence>
<evidence type="ECO:0000313" key="4">
    <source>
        <dbReference type="Proteomes" id="UP000315131"/>
    </source>
</evidence>
<keyword evidence="1" id="KW-1133">Transmembrane helix</keyword>
<dbReference type="Pfam" id="PF07584">
    <property type="entry name" value="BatA"/>
    <property type="match status" value="1"/>
</dbReference>